<dbReference type="SUPFAM" id="SSF54782">
    <property type="entry name" value="Porphobilinogen deaminase (hydroxymethylbilane synthase), C-terminal domain"/>
    <property type="match status" value="1"/>
</dbReference>
<evidence type="ECO:0000259" key="11">
    <source>
        <dbReference type="Pfam" id="PF03900"/>
    </source>
</evidence>
<feature type="domain" description="Porphobilinogen deaminase C-terminal" evidence="11">
    <location>
        <begin position="211"/>
        <end position="280"/>
    </location>
</feature>
<comment type="subunit">
    <text evidence="4">Monomer.</text>
</comment>
<comment type="similarity">
    <text evidence="3">Belongs to the HMBS family.</text>
</comment>
<dbReference type="GO" id="GO:0004418">
    <property type="term" value="F:hydroxymethylbilane synthase activity"/>
    <property type="evidence" value="ECO:0007669"/>
    <property type="project" value="UniProtKB-UniRule"/>
</dbReference>
<evidence type="ECO:0000256" key="2">
    <source>
        <dbReference type="ARBA" id="ARBA00002869"/>
    </source>
</evidence>
<dbReference type="Pfam" id="PF03900">
    <property type="entry name" value="Porphobil_deamC"/>
    <property type="match status" value="1"/>
</dbReference>
<dbReference type="KEGG" id="msv:Mesil_0353"/>
<dbReference type="PIRSF" id="PIRSF001438">
    <property type="entry name" value="4pyrrol_synth_OHMeBilane_synth"/>
    <property type="match status" value="1"/>
</dbReference>
<dbReference type="InterPro" id="IPR022417">
    <property type="entry name" value="Porphobilin_deaminase_N"/>
</dbReference>
<gene>
    <name evidence="12" type="ordered locus">Mesil_0353</name>
</gene>
<dbReference type="HOGENOM" id="CLU_019704_0_2_0"/>
<reference evidence="12 13" key="1">
    <citation type="journal article" date="2010" name="Stand. Genomic Sci.">
        <title>Complete genome sequence of Meiothermus silvanus type strain (VI-R2).</title>
        <authorList>
            <person name="Sikorski J."/>
            <person name="Tindall B.J."/>
            <person name="Lowry S."/>
            <person name="Lucas S."/>
            <person name="Nolan M."/>
            <person name="Copeland A."/>
            <person name="Glavina Del Rio T."/>
            <person name="Tice H."/>
            <person name="Cheng J.F."/>
            <person name="Han C."/>
            <person name="Pitluck S."/>
            <person name="Liolios K."/>
            <person name="Ivanova N."/>
            <person name="Mavromatis K."/>
            <person name="Mikhailova N."/>
            <person name="Pati A."/>
            <person name="Goodwin L."/>
            <person name="Chen A."/>
            <person name="Palaniappan K."/>
            <person name="Land M."/>
            <person name="Hauser L."/>
            <person name="Chang Y.J."/>
            <person name="Jeffries C.D."/>
            <person name="Rohde M."/>
            <person name="Goker M."/>
            <person name="Woyke T."/>
            <person name="Bristow J."/>
            <person name="Eisen J.A."/>
            <person name="Markowitz V."/>
            <person name="Hugenholtz P."/>
            <person name="Kyrpides N.C."/>
            <person name="Klenk H.P."/>
            <person name="Lapidus A."/>
        </authorList>
    </citation>
    <scope>NUCLEOTIDE SEQUENCE [LARGE SCALE GENOMIC DNA]</scope>
    <source>
        <strain evidence="13">ATCC 700542 / DSM 9946 / VI-R2</strain>
    </source>
</reference>
<proteinExistence type="inferred from homology"/>
<dbReference type="Proteomes" id="UP000001916">
    <property type="component" value="Chromosome"/>
</dbReference>
<comment type="catalytic activity">
    <reaction evidence="8">
        <text>4 porphobilinogen + H2O = hydroxymethylbilane + 4 NH4(+)</text>
        <dbReference type="Rhea" id="RHEA:13185"/>
        <dbReference type="ChEBI" id="CHEBI:15377"/>
        <dbReference type="ChEBI" id="CHEBI:28938"/>
        <dbReference type="ChEBI" id="CHEBI:57845"/>
        <dbReference type="ChEBI" id="CHEBI:58126"/>
        <dbReference type="EC" id="2.5.1.61"/>
    </reaction>
</comment>
<evidence type="ECO:0000256" key="5">
    <source>
        <dbReference type="ARBA" id="ARBA00012655"/>
    </source>
</evidence>
<name>D7BI20_ALLS1</name>
<organism evidence="12 13">
    <name type="scientific">Allomeiothermus silvanus (strain ATCC 700542 / DSM 9946 / NBRC 106475 / NCIMB 13440 / VI-R2)</name>
    <name type="common">Thermus silvanus</name>
    <dbReference type="NCBI Taxonomy" id="526227"/>
    <lineage>
        <taxon>Bacteria</taxon>
        <taxon>Thermotogati</taxon>
        <taxon>Deinococcota</taxon>
        <taxon>Deinococci</taxon>
        <taxon>Thermales</taxon>
        <taxon>Thermaceae</taxon>
        <taxon>Allomeiothermus</taxon>
    </lineage>
</organism>
<dbReference type="Gene3D" id="3.40.190.10">
    <property type="entry name" value="Periplasmic binding protein-like II"/>
    <property type="match status" value="2"/>
</dbReference>
<dbReference type="EC" id="2.5.1.61" evidence="5 9"/>
<protein>
    <recommendedName>
        <fullName evidence="5 9">Hydroxymethylbilane synthase</fullName>
        <ecNumber evidence="5 9">2.5.1.61</ecNumber>
    </recommendedName>
</protein>
<dbReference type="PRINTS" id="PR00151">
    <property type="entry name" value="PORPHBDMNASE"/>
</dbReference>
<sequence>MRVIVIGTRGSLLALAQTRWVVERLKENWPEVEFRTKTITNRSEDPAAGLQDALRKREIDIALHALRDLPPAQADGLHLTAVTRRVDPREAFVGRSAKRLEDLPDGAVVGAPSLRRKAQLLAYRPDLVVRETKGDVDDQLEALGTGEYDAIIMPAGSLLRLDLRNRIDQFVDPEILLPAPGQGALGLEVRLGDDYAEELAYSLNHRPSSDRVCAERAFVAALGVGLEAPVAALAFVEDDGTLRLEGGVFSPDGREMIRGEIEGDASEAVELGSELAQDLLAEGGKEILEQAKVR</sequence>
<evidence type="ECO:0000259" key="10">
    <source>
        <dbReference type="Pfam" id="PF01379"/>
    </source>
</evidence>
<keyword evidence="13" id="KW-1185">Reference proteome</keyword>
<dbReference type="STRING" id="526227.Mesil_0353"/>
<evidence type="ECO:0000313" key="13">
    <source>
        <dbReference type="Proteomes" id="UP000001916"/>
    </source>
</evidence>
<comment type="cofactor">
    <cofactor evidence="1">
        <name>dipyrromethane</name>
        <dbReference type="ChEBI" id="CHEBI:60342"/>
    </cofactor>
</comment>
<evidence type="ECO:0000256" key="8">
    <source>
        <dbReference type="ARBA" id="ARBA00048169"/>
    </source>
</evidence>
<dbReference type="FunFam" id="3.40.190.10:FF:000005">
    <property type="entry name" value="Porphobilinogen deaminase"/>
    <property type="match status" value="1"/>
</dbReference>
<keyword evidence="7" id="KW-0627">Porphyrin biosynthesis</keyword>
<dbReference type="PANTHER" id="PTHR11557:SF0">
    <property type="entry name" value="PORPHOBILINOGEN DEAMINASE"/>
    <property type="match status" value="1"/>
</dbReference>
<evidence type="ECO:0000256" key="3">
    <source>
        <dbReference type="ARBA" id="ARBA00005638"/>
    </source>
</evidence>
<feature type="domain" description="Porphobilinogen deaminase N-terminal" evidence="10">
    <location>
        <begin position="4"/>
        <end position="195"/>
    </location>
</feature>
<evidence type="ECO:0000256" key="6">
    <source>
        <dbReference type="ARBA" id="ARBA00022679"/>
    </source>
</evidence>
<dbReference type="NCBIfam" id="TIGR00212">
    <property type="entry name" value="hemC"/>
    <property type="match status" value="1"/>
</dbReference>
<dbReference type="GO" id="GO:0005737">
    <property type="term" value="C:cytoplasm"/>
    <property type="evidence" value="ECO:0007669"/>
    <property type="project" value="UniProtKB-UniRule"/>
</dbReference>
<evidence type="ECO:0000256" key="7">
    <source>
        <dbReference type="ARBA" id="ARBA00023244"/>
    </source>
</evidence>
<comment type="function">
    <text evidence="2">Tetrapolymerization of the monopyrrole PBG into the hydroxymethylbilane pre-uroporphyrinogen in several discrete steps.</text>
</comment>
<dbReference type="PANTHER" id="PTHR11557">
    <property type="entry name" value="PORPHOBILINOGEN DEAMINASE"/>
    <property type="match status" value="1"/>
</dbReference>
<dbReference type="RefSeq" id="WP_013156901.1">
    <property type="nucleotide sequence ID" value="NC_014212.1"/>
</dbReference>
<evidence type="ECO:0000256" key="1">
    <source>
        <dbReference type="ARBA" id="ARBA00001916"/>
    </source>
</evidence>
<evidence type="ECO:0000256" key="9">
    <source>
        <dbReference type="NCBIfam" id="TIGR00212"/>
    </source>
</evidence>
<dbReference type="Pfam" id="PF01379">
    <property type="entry name" value="Porphobil_deam"/>
    <property type="match status" value="1"/>
</dbReference>
<dbReference type="SUPFAM" id="SSF53850">
    <property type="entry name" value="Periplasmic binding protein-like II"/>
    <property type="match status" value="1"/>
</dbReference>
<dbReference type="GO" id="GO:0006783">
    <property type="term" value="P:heme biosynthetic process"/>
    <property type="evidence" value="ECO:0007669"/>
    <property type="project" value="TreeGrafter"/>
</dbReference>
<dbReference type="EMBL" id="CP002042">
    <property type="protein sequence ID" value="ADH62294.1"/>
    <property type="molecule type" value="Genomic_DNA"/>
</dbReference>
<dbReference type="Gene3D" id="3.30.160.40">
    <property type="entry name" value="Porphobilinogen deaminase, C-terminal domain"/>
    <property type="match status" value="1"/>
</dbReference>
<dbReference type="InterPro" id="IPR000860">
    <property type="entry name" value="HemC"/>
</dbReference>
<dbReference type="AlphaFoldDB" id="D7BI20"/>
<keyword evidence="6 12" id="KW-0808">Transferase</keyword>
<accession>D7BI20</accession>
<dbReference type="eggNOG" id="COG0181">
    <property type="taxonomic scope" value="Bacteria"/>
</dbReference>
<dbReference type="InterPro" id="IPR036803">
    <property type="entry name" value="Porphobilinogen_deaminase_C_sf"/>
</dbReference>
<dbReference type="InterPro" id="IPR022418">
    <property type="entry name" value="Porphobilinogen_deaminase_C"/>
</dbReference>
<dbReference type="OrthoDB" id="9810298at2"/>
<evidence type="ECO:0000256" key="4">
    <source>
        <dbReference type="ARBA" id="ARBA00011245"/>
    </source>
</evidence>
<evidence type="ECO:0000313" key="12">
    <source>
        <dbReference type="EMBL" id="ADH62294.1"/>
    </source>
</evidence>